<dbReference type="GO" id="GO:0035556">
    <property type="term" value="P:intracellular signal transduction"/>
    <property type="evidence" value="ECO:0007669"/>
    <property type="project" value="InterPro"/>
</dbReference>
<name>A0AAN8GH71_PATCE</name>
<dbReference type="SUPFAM" id="SSF48403">
    <property type="entry name" value="Ankyrin repeat"/>
    <property type="match status" value="1"/>
</dbReference>
<reference evidence="6 7" key="1">
    <citation type="submission" date="2024-01" db="EMBL/GenBank/DDBJ databases">
        <title>The genome of the rayed Mediterranean limpet Patella caerulea (Linnaeus, 1758).</title>
        <authorList>
            <person name="Anh-Thu Weber A."/>
            <person name="Halstead-Nussloch G."/>
        </authorList>
    </citation>
    <scope>NUCLEOTIDE SEQUENCE [LARGE SCALE GENOMIC DNA]</scope>
    <source>
        <strain evidence="6">AATW-2023a</strain>
        <tissue evidence="6">Whole specimen</tissue>
    </source>
</reference>
<evidence type="ECO:0000256" key="1">
    <source>
        <dbReference type="ARBA" id="ARBA00022737"/>
    </source>
</evidence>
<keyword evidence="2 3" id="KW-0040">ANK repeat</keyword>
<evidence type="ECO:0000256" key="2">
    <source>
        <dbReference type="ARBA" id="ARBA00023043"/>
    </source>
</evidence>
<protein>
    <recommendedName>
        <fullName evidence="5">SOCS box domain-containing protein</fullName>
    </recommendedName>
</protein>
<evidence type="ECO:0000313" key="6">
    <source>
        <dbReference type="EMBL" id="KAK6168474.1"/>
    </source>
</evidence>
<dbReference type="EMBL" id="JAZGQO010000016">
    <property type="protein sequence ID" value="KAK6168474.1"/>
    <property type="molecule type" value="Genomic_DNA"/>
</dbReference>
<dbReference type="SMART" id="SM00248">
    <property type="entry name" value="ANK"/>
    <property type="match status" value="4"/>
</dbReference>
<keyword evidence="1" id="KW-0677">Repeat</keyword>
<evidence type="ECO:0000256" key="3">
    <source>
        <dbReference type="PROSITE-ProRule" id="PRU00023"/>
    </source>
</evidence>
<evidence type="ECO:0000313" key="7">
    <source>
        <dbReference type="Proteomes" id="UP001347796"/>
    </source>
</evidence>
<dbReference type="InterPro" id="IPR036770">
    <property type="entry name" value="Ankyrin_rpt-contain_sf"/>
</dbReference>
<feature type="domain" description="SOCS box" evidence="5">
    <location>
        <begin position="457"/>
        <end position="506"/>
    </location>
</feature>
<keyword evidence="7" id="KW-1185">Reference proteome</keyword>
<dbReference type="CDD" id="cd03587">
    <property type="entry name" value="SOCS"/>
    <property type="match status" value="1"/>
</dbReference>
<comment type="caution">
    <text evidence="6">The sequence shown here is derived from an EMBL/GenBank/DDBJ whole genome shotgun (WGS) entry which is preliminary data.</text>
</comment>
<feature type="region of interest" description="Disordered" evidence="4">
    <location>
        <begin position="385"/>
        <end position="411"/>
    </location>
</feature>
<evidence type="ECO:0000259" key="5">
    <source>
        <dbReference type="PROSITE" id="PS50225"/>
    </source>
</evidence>
<dbReference type="InterPro" id="IPR002110">
    <property type="entry name" value="Ankyrin_rpt"/>
</dbReference>
<dbReference type="Gene3D" id="1.25.40.20">
    <property type="entry name" value="Ankyrin repeat-containing domain"/>
    <property type="match status" value="2"/>
</dbReference>
<dbReference type="PROSITE" id="PS50225">
    <property type="entry name" value="SOCS"/>
    <property type="match status" value="1"/>
</dbReference>
<dbReference type="Proteomes" id="UP001347796">
    <property type="component" value="Unassembled WGS sequence"/>
</dbReference>
<proteinExistence type="predicted"/>
<dbReference type="Pfam" id="PF07525">
    <property type="entry name" value="SOCS_box"/>
    <property type="match status" value="1"/>
</dbReference>
<dbReference type="PANTHER" id="PTHR24126:SF14">
    <property type="entry name" value="ANK_REP_REGION DOMAIN-CONTAINING PROTEIN"/>
    <property type="match status" value="1"/>
</dbReference>
<feature type="compositionally biased region" description="Low complexity" evidence="4">
    <location>
        <begin position="385"/>
        <end position="395"/>
    </location>
</feature>
<evidence type="ECO:0000256" key="4">
    <source>
        <dbReference type="SAM" id="MobiDB-lite"/>
    </source>
</evidence>
<dbReference type="InterPro" id="IPR001496">
    <property type="entry name" value="SOCS_box"/>
</dbReference>
<dbReference type="PANTHER" id="PTHR24126">
    <property type="entry name" value="ANKYRIN REPEAT, PH AND SEC7 DOMAIN CONTAINING PROTEIN SECG-RELATED"/>
    <property type="match status" value="1"/>
</dbReference>
<dbReference type="PROSITE" id="PS50088">
    <property type="entry name" value="ANK_REPEAT"/>
    <property type="match status" value="1"/>
</dbReference>
<sequence length="506" mass="57124">MGCVFSQTVLSFTPLLSDDQERVQVKERRSKFGRFRKTSVKFEKMESKTAKFLPCGCNTKPNKKTKTTELTLEDAIRLRDKALIIKMMFNNEEETGWGTLDVRNKKHAKISPVELACHLGYSEIVELFLENGCSPNLPTKTGRLIHSVLDSMKSKHFSLSEGHGLISKLLSLGCDVNMKDNQGHTTLLYCAELGHIDTMEMILHYAATSQLSTQCGGNLYTPLHMSVMRGDYEIVKILLQHSAKKHINMQDSHGNTALILTLQAMLHCAQYLMANNEPNPAISSEQQLIFKYNSIAILEALLNAGADPNIASEHVQMSSDYGSRQHYRIPLFIALQLAMCELAYAKISPVSLSKLYSLSRHRLQVYNDIFSDLTYFLNANSSDESSNLISRRSSSGQRLASPSEEEDEDDDSALPYAGMVRLLMLSGTNLSSFTPEDISRVFPSVEPLIREIFEFWRKFSHEKPPRLLHLTKQVIRGHLATVRKLHEIDELPLPARVKEYVKLKSL</sequence>
<dbReference type="Pfam" id="PF12796">
    <property type="entry name" value="Ank_2"/>
    <property type="match status" value="2"/>
</dbReference>
<dbReference type="SUPFAM" id="SSF158235">
    <property type="entry name" value="SOCS box-like"/>
    <property type="match status" value="1"/>
</dbReference>
<accession>A0AAN8GH71</accession>
<organism evidence="6 7">
    <name type="scientific">Patella caerulea</name>
    <name type="common">Rayed Mediterranean limpet</name>
    <dbReference type="NCBI Taxonomy" id="87958"/>
    <lineage>
        <taxon>Eukaryota</taxon>
        <taxon>Metazoa</taxon>
        <taxon>Spiralia</taxon>
        <taxon>Lophotrochozoa</taxon>
        <taxon>Mollusca</taxon>
        <taxon>Gastropoda</taxon>
        <taxon>Patellogastropoda</taxon>
        <taxon>Patelloidea</taxon>
        <taxon>Patellidae</taxon>
        <taxon>Patella</taxon>
    </lineage>
</organism>
<dbReference type="PROSITE" id="PS50297">
    <property type="entry name" value="ANK_REP_REGION"/>
    <property type="match status" value="1"/>
</dbReference>
<dbReference type="AlphaFoldDB" id="A0AAN8GH71"/>
<feature type="repeat" description="ANK" evidence="3">
    <location>
        <begin position="218"/>
        <end position="250"/>
    </location>
</feature>
<dbReference type="InterPro" id="IPR036036">
    <property type="entry name" value="SOCS_box-like_dom_sf"/>
</dbReference>
<gene>
    <name evidence="6" type="ORF">SNE40_020998</name>
</gene>
<dbReference type="SMART" id="SM00969">
    <property type="entry name" value="SOCS_box"/>
    <property type="match status" value="1"/>
</dbReference>